<keyword evidence="7" id="KW-1185">Reference proteome</keyword>
<evidence type="ECO:0000256" key="1">
    <source>
        <dbReference type="ARBA" id="ARBA00004196"/>
    </source>
</evidence>
<dbReference type="Pfam" id="PF08534">
    <property type="entry name" value="Redoxin"/>
    <property type="match status" value="1"/>
</dbReference>
<feature type="domain" description="Thioredoxin" evidence="5">
    <location>
        <begin position="66"/>
        <end position="220"/>
    </location>
</feature>
<dbReference type="InterPro" id="IPR013740">
    <property type="entry name" value="Redoxin"/>
</dbReference>
<feature type="transmembrane region" description="Helical" evidence="4">
    <location>
        <begin position="12"/>
        <end position="33"/>
    </location>
</feature>
<gene>
    <name evidence="6" type="ORF">SAMN06297251_101153</name>
</gene>
<dbReference type="GO" id="GO:0017004">
    <property type="term" value="P:cytochrome complex assembly"/>
    <property type="evidence" value="ECO:0007669"/>
    <property type="project" value="UniProtKB-KW"/>
</dbReference>
<evidence type="ECO:0000259" key="5">
    <source>
        <dbReference type="PROSITE" id="PS51352"/>
    </source>
</evidence>
<dbReference type="OrthoDB" id="9799347at2"/>
<dbReference type="STRING" id="937218.SAMN06297251_101153"/>
<dbReference type="RefSeq" id="WP_084407967.1">
    <property type="nucleotide sequence ID" value="NZ_FWXR01000001.1"/>
</dbReference>
<dbReference type="PANTHER" id="PTHR42852:SF13">
    <property type="entry name" value="PROTEIN DIPZ"/>
    <property type="match status" value="1"/>
</dbReference>
<dbReference type="PROSITE" id="PS00194">
    <property type="entry name" value="THIOREDOXIN_1"/>
    <property type="match status" value="1"/>
</dbReference>
<dbReference type="InterPro" id="IPR036249">
    <property type="entry name" value="Thioredoxin-like_sf"/>
</dbReference>
<dbReference type="InterPro" id="IPR013766">
    <property type="entry name" value="Thioredoxin_domain"/>
</dbReference>
<dbReference type="InterPro" id="IPR050553">
    <property type="entry name" value="Thioredoxin_ResA/DsbE_sf"/>
</dbReference>
<dbReference type="Proteomes" id="UP000192656">
    <property type="component" value="Unassembled WGS sequence"/>
</dbReference>
<dbReference type="GO" id="GO:0016853">
    <property type="term" value="F:isomerase activity"/>
    <property type="evidence" value="ECO:0007669"/>
    <property type="project" value="UniProtKB-KW"/>
</dbReference>
<sequence length="224" mass="23554">MSERNGSNGRRMALVAAVALIGGLVAGAGVIYVTQGFESNAEVASSCAANEAIATAISETSRGEVAAVQPVAEPFDLSSLRFDDTDGQPITLGDFSGKTLLVNLWATWCVPCRAEMPALDALERQEGGESFAVIPINVDQGSDEKPKAFYEETNLTALPFFHDETMGVFTKLKQRGAAFGLPVSIIVDDKGCARGLVNGPAEWASPDAIEMIDAVKKAQSTPTA</sequence>
<dbReference type="PROSITE" id="PS51352">
    <property type="entry name" value="THIOREDOXIN_2"/>
    <property type="match status" value="1"/>
</dbReference>
<dbReference type="AlphaFoldDB" id="A0A1W1YCA0"/>
<comment type="subcellular location">
    <subcellularLocation>
        <location evidence="1">Cell envelope</location>
    </subcellularLocation>
</comment>
<name>A0A1W1YCA0_9HYPH</name>
<proteinExistence type="predicted"/>
<organism evidence="6 7">
    <name type="scientific">Fulvimarina manganoxydans</name>
    <dbReference type="NCBI Taxonomy" id="937218"/>
    <lineage>
        <taxon>Bacteria</taxon>
        <taxon>Pseudomonadati</taxon>
        <taxon>Pseudomonadota</taxon>
        <taxon>Alphaproteobacteria</taxon>
        <taxon>Hyphomicrobiales</taxon>
        <taxon>Aurantimonadaceae</taxon>
        <taxon>Fulvimarina</taxon>
    </lineage>
</organism>
<dbReference type="GO" id="GO:0030313">
    <property type="term" value="C:cell envelope"/>
    <property type="evidence" value="ECO:0007669"/>
    <property type="project" value="UniProtKB-SubCell"/>
</dbReference>
<evidence type="ECO:0000256" key="3">
    <source>
        <dbReference type="ARBA" id="ARBA00023284"/>
    </source>
</evidence>
<accession>A0A1W1YCA0</accession>
<dbReference type="EMBL" id="FWXR01000001">
    <property type="protein sequence ID" value="SMC33775.1"/>
    <property type="molecule type" value="Genomic_DNA"/>
</dbReference>
<dbReference type="PANTHER" id="PTHR42852">
    <property type="entry name" value="THIOL:DISULFIDE INTERCHANGE PROTEIN DSBE"/>
    <property type="match status" value="1"/>
</dbReference>
<dbReference type="Gene3D" id="3.40.30.10">
    <property type="entry name" value="Glutaredoxin"/>
    <property type="match status" value="1"/>
</dbReference>
<keyword evidence="3" id="KW-0676">Redox-active center</keyword>
<keyword evidence="4" id="KW-0812">Transmembrane</keyword>
<dbReference type="NCBIfam" id="NF047696">
    <property type="entry name" value="ThlDiSintTplARhiz"/>
    <property type="match status" value="1"/>
</dbReference>
<protein>
    <submittedName>
        <fullName evidence="6">Thiol-disulfide isomerase or thioredoxin</fullName>
    </submittedName>
</protein>
<keyword evidence="6" id="KW-0413">Isomerase</keyword>
<evidence type="ECO:0000313" key="7">
    <source>
        <dbReference type="Proteomes" id="UP000192656"/>
    </source>
</evidence>
<keyword evidence="4" id="KW-0472">Membrane</keyword>
<reference evidence="6 7" key="1">
    <citation type="submission" date="2017-04" db="EMBL/GenBank/DDBJ databases">
        <authorList>
            <person name="Afonso C.L."/>
            <person name="Miller P.J."/>
            <person name="Scott M.A."/>
            <person name="Spackman E."/>
            <person name="Goraichik I."/>
            <person name="Dimitrov K.M."/>
            <person name="Suarez D.L."/>
            <person name="Swayne D.E."/>
        </authorList>
    </citation>
    <scope>NUCLEOTIDE SEQUENCE [LARGE SCALE GENOMIC DNA]</scope>
    <source>
        <strain evidence="6 7">CGMCC 1.10972</strain>
    </source>
</reference>
<keyword evidence="4" id="KW-1133">Transmembrane helix</keyword>
<dbReference type="CDD" id="cd02966">
    <property type="entry name" value="TlpA_like_family"/>
    <property type="match status" value="1"/>
</dbReference>
<keyword evidence="2" id="KW-0201">Cytochrome c-type biogenesis</keyword>
<dbReference type="SUPFAM" id="SSF52833">
    <property type="entry name" value="Thioredoxin-like"/>
    <property type="match status" value="1"/>
</dbReference>
<evidence type="ECO:0000256" key="2">
    <source>
        <dbReference type="ARBA" id="ARBA00022748"/>
    </source>
</evidence>
<evidence type="ECO:0000313" key="6">
    <source>
        <dbReference type="EMBL" id="SMC33775.1"/>
    </source>
</evidence>
<dbReference type="InterPro" id="IPR017937">
    <property type="entry name" value="Thioredoxin_CS"/>
</dbReference>
<dbReference type="GO" id="GO:0015036">
    <property type="term" value="F:disulfide oxidoreductase activity"/>
    <property type="evidence" value="ECO:0007669"/>
    <property type="project" value="UniProtKB-ARBA"/>
</dbReference>
<evidence type="ECO:0000256" key="4">
    <source>
        <dbReference type="SAM" id="Phobius"/>
    </source>
</evidence>